<dbReference type="SUPFAM" id="SSF88946">
    <property type="entry name" value="Sigma2 domain of RNA polymerase sigma factors"/>
    <property type="match status" value="1"/>
</dbReference>
<dbReference type="Gene3D" id="1.10.1740.10">
    <property type="match status" value="1"/>
</dbReference>
<accession>A0A4Y3PIB0</accession>
<keyword evidence="3" id="KW-1185">Reference proteome</keyword>
<dbReference type="InterPro" id="IPR024760">
    <property type="entry name" value="HTH_dom_conjug_TS-like"/>
</dbReference>
<evidence type="ECO:0000313" key="3">
    <source>
        <dbReference type="Proteomes" id="UP000316882"/>
    </source>
</evidence>
<evidence type="ECO:0000313" key="2">
    <source>
        <dbReference type="EMBL" id="GEB33184.1"/>
    </source>
</evidence>
<dbReference type="GeneID" id="87609700"/>
<dbReference type="Pfam" id="PF12645">
    <property type="entry name" value="HTH_16"/>
    <property type="match status" value="1"/>
</dbReference>
<comment type="caution">
    <text evidence="2">The sequence shown here is derived from an EMBL/GenBank/DDBJ whole genome shotgun (WGS) entry which is preliminary data.</text>
</comment>
<gene>
    <name evidence="2" type="ORF">BPA01_27640</name>
</gene>
<sequence length="62" mass="7396">MSLLTLVKRVQNNDNIAMQEIIDRFEPKIRKSLRFTNASVREDMRQEIVFRLIKAVKSYNRA</sequence>
<dbReference type="AlphaFoldDB" id="A0A4Y3PIB0"/>
<name>A0A4Y3PIB0_BREPA</name>
<dbReference type="InterPro" id="IPR013325">
    <property type="entry name" value="RNA_pol_sigma_r2"/>
</dbReference>
<dbReference type="Proteomes" id="UP000316882">
    <property type="component" value="Unassembled WGS sequence"/>
</dbReference>
<dbReference type="EMBL" id="BJMH01000012">
    <property type="protein sequence ID" value="GEB33184.1"/>
    <property type="molecule type" value="Genomic_DNA"/>
</dbReference>
<reference evidence="2 3" key="1">
    <citation type="submission" date="2019-06" db="EMBL/GenBank/DDBJ databases">
        <title>Whole genome shotgun sequence of Brevibacillus parabrevis NBRC 12334.</title>
        <authorList>
            <person name="Hosoyama A."/>
            <person name="Uohara A."/>
            <person name="Ohji S."/>
            <person name="Ichikawa N."/>
        </authorList>
    </citation>
    <scope>NUCLEOTIDE SEQUENCE [LARGE SCALE GENOMIC DNA]</scope>
    <source>
        <strain evidence="2 3">NBRC 12334</strain>
    </source>
</reference>
<proteinExistence type="predicted"/>
<dbReference type="GO" id="GO:0003700">
    <property type="term" value="F:DNA-binding transcription factor activity"/>
    <property type="evidence" value="ECO:0007669"/>
    <property type="project" value="InterPro"/>
</dbReference>
<protein>
    <recommendedName>
        <fullName evidence="1">Helix-turn-helix conjugative transposon-like domain-containing protein</fullName>
    </recommendedName>
</protein>
<organism evidence="2 3">
    <name type="scientific">Brevibacillus parabrevis</name>
    <dbReference type="NCBI Taxonomy" id="54914"/>
    <lineage>
        <taxon>Bacteria</taxon>
        <taxon>Bacillati</taxon>
        <taxon>Bacillota</taxon>
        <taxon>Bacilli</taxon>
        <taxon>Bacillales</taxon>
        <taxon>Paenibacillaceae</taxon>
        <taxon>Brevibacillus</taxon>
    </lineage>
</organism>
<feature type="domain" description="Helix-turn-helix conjugative transposon-like" evidence="1">
    <location>
        <begin position="5"/>
        <end position="59"/>
    </location>
</feature>
<evidence type="ECO:0000259" key="1">
    <source>
        <dbReference type="Pfam" id="PF12645"/>
    </source>
</evidence>
<dbReference type="RefSeq" id="WP_122965513.1">
    <property type="nucleotide sequence ID" value="NZ_BJMH01000012.1"/>
</dbReference>
<dbReference type="GO" id="GO:0006352">
    <property type="term" value="P:DNA-templated transcription initiation"/>
    <property type="evidence" value="ECO:0007669"/>
    <property type="project" value="InterPro"/>
</dbReference>